<dbReference type="EMBL" id="LGRV01000003">
    <property type="protein sequence ID" value="KOS67809.1"/>
    <property type="molecule type" value="Genomic_DNA"/>
</dbReference>
<sequence>MDCNLHPATFPFPGKWIGGVSIILGPIFLFVGVILRFKFNFFFPDQLEAFESSSILMTISYSLFLAGNILLSLGIITLTNLIYKHSPTIAIWGGIFTVFGLFARTFHAGIDHLAFQIVNIKNVAVATNIVAESYGAFHIVSTLNGAIMLGWIILATGAYRANVLNIFQVTCLALMSSLPLGVLKGTTVFSIIATLGLCIAVIPLGIKILKSGPQPSVRKIIAWVVFVPILVVVFFVFGRLG</sequence>
<keyword evidence="1" id="KW-0472">Membrane</keyword>
<feature type="transmembrane region" description="Helical" evidence="1">
    <location>
        <begin position="188"/>
        <end position="208"/>
    </location>
</feature>
<evidence type="ECO:0000256" key="1">
    <source>
        <dbReference type="SAM" id="Phobius"/>
    </source>
</evidence>
<reference evidence="3" key="1">
    <citation type="submission" date="2015-07" db="EMBL/GenBank/DDBJ databases">
        <title>Fjat-14205 dsm 2895.</title>
        <authorList>
            <person name="Liu B."/>
            <person name="Wang J."/>
            <person name="Zhu Y."/>
            <person name="Liu G."/>
            <person name="Chen Q."/>
            <person name="Chen Z."/>
            <person name="Lan J."/>
            <person name="Che J."/>
            <person name="Ge C."/>
            <person name="Shi H."/>
            <person name="Pan Z."/>
            <person name="Liu X."/>
        </authorList>
    </citation>
    <scope>NUCLEOTIDE SEQUENCE [LARGE SCALE GENOMIC DNA]</scope>
    <source>
        <strain evidence="3">DSM 25560</strain>
    </source>
</reference>
<proteinExistence type="predicted"/>
<gene>
    <name evidence="2" type="ORF">AEA09_04055</name>
</gene>
<keyword evidence="3" id="KW-1185">Reference proteome</keyword>
<feature type="transmembrane region" description="Helical" evidence="1">
    <location>
        <begin position="163"/>
        <end position="182"/>
    </location>
</feature>
<keyword evidence="1" id="KW-1133">Transmembrane helix</keyword>
<feature type="transmembrane region" description="Helical" evidence="1">
    <location>
        <begin position="220"/>
        <end position="240"/>
    </location>
</feature>
<dbReference type="Proteomes" id="UP000050668">
    <property type="component" value="Unassembled WGS sequence"/>
</dbReference>
<feature type="transmembrane region" description="Helical" evidence="1">
    <location>
        <begin position="89"/>
        <end position="106"/>
    </location>
</feature>
<organism evidence="2 3">
    <name type="scientific">Lysinibacillus contaminans</name>
    <dbReference type="NCBI Taxonomy" id="1293441"/>
    <lineage>
        <taxon>Bacteria</taxon>
        <taxon>Bacillati</taxon>
        <taxon>Bacillota</taxon>
        <taxon>Bacilli</taxon>
        <taxon>Bacillales</taxon>
        <taxon>Bacillaceae</taxon>
        <taxon>Lysinibacillus</taxon>
    </lineage>
</organism>
<keyword evidence="1" id="KW-0812">Transmembrane</keyword>
<dbReference type="RefSeq" id="WP_156312037.1">
    <property type="nucleotide sequence ID" value="NZ_LGRV01000003.1"/>
</dbReference>
<evidence type="ECO:0008006" key="4">
    <source>
        <dbReference type="Google" id="ProtNLM"/>
    </source>
</evidence>
<protein>
    <recommendedName>
        <fullName evidence="4">Yip1 domain-containing protein</fullName>
    </recommendedName>
</protein>
<feature type="transmembrane region" description="Helical" evidence="1">
    <location>
        <begin position="16"/>
        <end position="37"/>
    </location>
</feature>
<comment type="caution">
    <text evidence="2">The sequence shown here is derived from an EMBL/GenBank/DDBJ whole genome shotgun (WGS) entry which is preliminary data.</text>
</comment>
<evidence type="ECO:0000313" key="3">
    <source>
        <dbReference type="Proteomes" id="UP000050668"/>
    </source>
</evidence>
<feature type="transmembrane region" description="Helical" evidence="1">
    <location>
        <begin position="58"/>
        <end position="83"/>
    </location>
</feature>
<accession>A0ABR5JZ84</accession>
<evidence type="ECO:0000313" key="2">
    <source>
        <dbReference type="EMBL" id="KOS67809.1"/>
    </source>
</evidence>
<feature type="transmembrane region" description="Helical" evidence="1">
    <location>
        <begin position="137"/>
        <end position="156"/>
    </location>
</feature>
<name>A0ABR5JZ84_9BACI</name>